<proteinExistence type="predicted"/>
<evidence type="ECO:0000313" key="3">
    <source>
        <dbReference type="Proteomes" id="UP000274850"/>
    </source>
</evidence>
<evidence type="ECO:0000313" key="2">
    <source>
        <dbReference type="EMBL" id="SOB73913.1"/>
    </source>
</evidence>
<feature type="region of interest" description="Disordered" evidence="1">
    <location>
        <begin position="60"/>
        <end position="79"/>
    </location>
</feature>
<name>A0A285PW86_9VIRU</name>
<gene>
    <name evidence="2" type="ORF">BQ9231_00030</name>
</gene>
<accession>A0A285PW86</accession>
<dbReference type="Proteomes" id="UP000274850">
    <property type="component" value="Segment"/>
</dbReference>
<organism evidence="2">
    <name type="scientific">Cedratvirus lausannensis</name>
    <dbReference type="NCBI Taxonomy" id="2023205"/>
    <lineage>
        <taxon>Viruses</taxon>
        <taxon>Pithoviruses</taxon>
        <taxon>Orthocedratvirinae</taxon>
        <taxon>Alphacedratvirus</taxon>
        <taxon>Alphacedratvirus francolausannense</taxon>
    </lineage>
</organism>
<protein>
    <submittedName>
        <fullName evidence="2">Uncharacterized protein</fullName>
    </submittedName>
</protein>
<reference evidence="2" key="1">
    <citation type="submission" date="2017-08" db="EMBL/GenBank/DDBJ databases">
        <authorList>
            <person name="de Groot N.N."/>
        </authorList>
    </citation>
    <scope>NUCLEOTIDE SEQUENCE</scope>
</reference>
<evidence type="ECO:0000256" key="1">
    <source>
        <dbReference type="SAM" id="MobiDB-lite"/>
    </source>
</evidence>
<sequence length="196" mass="22092">MEDKLLDLLSKLGPEQKICLKSLSIVDANSWTGSLYRYWNDENREDLLVELRKLVDYLPPSSERVSPSSELEPFHDSPLPERILPSSEETIRQAIEGLNNLLITYQSDPFYCHEIMLIRKEFESRCKKNLPTSAKEKEGPFIPLLYGNKPIFVIGVGDSRNLGNYTAIATIISKHVHTSNTGIKGKSDGSGRVTNN</sequence>
<dbReference type="EMBL" id="LT907979">
    <property type="protein sequence ID" value="SOB73913.1"/>
    <property type="molecule type" value="Genomic_DNA"/>
</dbReference>
<feature type="compositionally biased region" description="Low complexity" evidence="1">
    <location>
        <begin position="60"/>
        <end position="71"/>
    </location>
</feature>
<keyword evidence="3" id="KW-1185">Reference proteome</keyword>